<dbReference type="Gene3D" id="1.10.600.10">
    <property type="entry name" value="Farnesyl Diphosphate Synthase"/>
    <property type="match status" value="1"/>
</dbReference>
<evidence type="ECO:0000313" key="1">
    <source>
        <dbReference type="EMBL" id="UJO13151.1"/>
    </source>
</evidence>
<dbReference type="AlphaFoldDB" id="A0A9Q8L9B2"/>
<keyword evidence="2" id="KW-1185">Reference proteome</keyword>
<dbReference type="GeneID" id="71983346"/>
<dbReference type="Proteomes" id="UP000756132">
    <property type="component" value="Chromosome 2"/>
</dbReference>
<evidence type="ECO:0000313" key="2">
    <source>
        <dbReference type="Proteomes" id="UP000756132"/>
    </source>
</evidence>
<proteinExistence type="predicted"/>
<dbReference type="OMA" id="EVDEYAM"/>
<reference evidence="1" key="1">
    <citation type="submission" date="2021-12" db="EMBL/GenBank/DDBJ databases">
        <authorList>
            <person name="Zaccaron A."/>
            <person name="Stergiopoulos I."/>
        </authorList>
    </citation>
    <scope>NUCLEOTIDE SEQUENCE</scope>
    <source>
        <strain evidence="1">Race5_Kim</strain>
    </source>
</reference>
<dbReference type="RefSeq" id="XP_047757517.1">
    <property type="nucleotide sequence ID" value="XM_047902616.1"/>
</dbReference>
<sequence length="208" mass="23446">MTTSISRADSGIKMKRKTLPEVDEYAMCDYDLKKDEVAAFTNEYVLGNWNFEDASAKIEYLKHRVGHLAYEYFPSGLDERMVLVARLMALLYLIGESLVELDLEDGEDYLGALDSAAKGYWLPDDNIPAVWMLCGTLDEMRAVDYLAVDDIWSTSLAHLSANLVRRGRPQHRHDSYRVPASLRLGYSLVGALEPFAIGHCLENDFSSP</sequence>
<accession>A0A9Q8L9B2</accession>
<gene>
    <name evidence="1" type="ORF">CLAFUR5_03468</name>
</gene>
<dbReference type="InterPro" id="IPR008949">
    <property type="entry name" value="Isoprenoid_synthase_dom_sf"/>
</dbReference>
<dbReference type="OrthoDB" id="3004402at2759"/>
<dbReference type="KEGG" id="ffu:CLAFUR5_03468"/>
<organism evidence="1 2">
    <name type="scientific">Passalora fulva</name>
    <name type="common">Tomato leaf mold</name>
    <name type="synonym">Cladosporium fulvum</name>
    <dbReference type="NCBI Taxonomy" id="5499"/>
    <lineage>
        <taxon>Eukaryota</taxon>
        <taxon>Fungi</taxon>
        <taxon>Dikarya</taxon>
        <taxon>Ascomycota</taxon>
        <taxon>Pezizomycotina</taxon>
        <taxon>Dothideomycetes</taxon>
        <taxon>Dothideomycetidae</taxon>
        <taxon>Mycosphaerellales</taxon>
        <taxon>Mycosphaerellaceae</taxon>
        <taxon>Fulvia</taxon>
    </lineage>
</organism>
<protein>
    <submittedName>
        <fullName evidence="1">Aristolochene synthase</fullName>
    </submittedName>
</protein>
<name>A0A9Q8L9B2_PASFU</name>
<reference evidence="1" key="2">
    <citation type="journal article" date="2022" name="Microb. Genom.">
        <title>A chromosome-scale genome assembly of the tomato pathogen Cladosporium fulvum reveals a compartmentalized genome architecture and the presence of a dispensable chromosome.</title>
        <authorList>
            <person name="Zaccaron A.Z."/>
            <person name="Chen L.H."/>
            <person name="Samaras A."/>
            <person name="Stergiopoulos I."/>
        </authorList>
    </citation>
    <scope>NUCLEOTIDE SEQUENCE</scope>
    <source>
        <strain evidence="1">Race5_Kim</strain>
    </source>
</reference>
<dbReference type="EMBL" id="CP090164">
    <property type="protein sequence ID" value="UJO13151.1"/>
    <property type="molecule type" value="Genomic_DNA"/>
</dbReference>